<keyword evidence="2" id="KW-0732">Signal</keyword>
<keyword evidence="4" id="KW-1185">Reference proteome</keyword>
<gene>
    <name evidence="3" type="ORF">CYMTET_54297</name>
</gene>
<evidence type="ECO:0000256" key="2">
    <source>
        <dbReference type="SAM" id="SignalP"/>
    </source>
</evidence>
<sequence length="203" mass="22055">MRAARTLFCIVVLLGHCAQVTNAEEEAKPAKEEATQGDESAVPPPGEWETQWKKQWVDKWQANQVEREQQAMEPVNVERANKIAEVEDQKAEQAQMNFDLMLYGGLMIVMLGVPAAIYKLCCSSGAAPSGLSNIVTVSREEQEASFQSRGMAPPPPGGVPGSGPKFKLFSAEITCRIIMPALPKQECCCLKFATIDVLASVAS</sequence>
<comment type="caution">
    <text evidence="3">The sequence shown here is derived from an EMBL/GenBank/DDBJ whole genome shotgun (WGS) entry which is preliminary data.</text>
</comment>
<reference evidence="3 4" key="1">
    <citation type="journal article" date="2015" name="Genome Biol. Evol.">
        <title>Comparative Genomics of a Bacterivorous Green Alga Reveals Evolutionary Causalities and Consequences of Phago-Mixotrophic Mode of Nutrition.</title>
        <authorList>
            <person name="Burns J.A."/>
            <person name="Paasch A."/>
            <person name="Narechania A."/>
            <person name="Kim E."/>
        </authorList>
    </citation>
    <scope>NUCLEOTIDE SEQUENCE [LARGE SCALE GENOMIC DNA]</scope>
    <source>
        <strain evidence="3 4">PLY_AMNH</strain>
    </source>
</reference>
<protein>
    <submittedName>
        <fullName evidence="3">Uncharacterized protein</fullName>
    </submittedName>
</protein>
<evidence type="ECO:0000313" key="3">
    <source>
        <dbReference type="EMBL" id="KAK3235507.1"/>
    </source>
</evidence>
<accession>A0AAE0EPQ7</accession>
<evidence type="ECO:0000313" key="4">
    <source>
        <dbReference type="Proteomes" id="UP001190700"/>
    </source>
</evidence>
<organism evidence="3 4">
    <name type="scientific">Cymbomonas tetramitiformis</name>
    <dbReference type="NCBI Taxonomy" id="36881"/>
    <lineage>
        <taxon>Eukaryota</taxon>
        <taxon>Viridiplantae</taxon>
        <taxon>Chlorophyta</taxon>
        <taxon>Pyramimonadophyceae</taxon>
        <taxon>Pyramimonadales</taxon>
        <taxon>Pyramimonadaceae</taxon>
        <taxon>Cymbomonas</taxon>
    </lineage>
</organism>
<feature type="chain" id="PRO_5042149799" evidence="2">
    <location>
        <begin position="24"/>
        <end position="203"/>
    </location>
</feature>
<proteinExistence type="predicted"/>
<name>A0AAE0EPQ7_9CHLO</name>
<evidence type="ECO:0000256" key="1">
    <source>
        <dbReference type="SAM" id="MobiDB-lite"/>
    </source>
</evidence>
<feature type="signal peptide" evidence="2">
    <location>
        <begin position="1"/>
        <end position="23"/>
    </location>
</feature>
<dbReference type="EMBL" id="LGRX02035276">
    <property type="protein sequence ID" value="KAK3235507.1"/>
    <property type="molecule type" value="Genomic_DNA"/>
</dbReference>
<dbReference type="AlphaFoldDB" id="A0AAE0EPQ7"/>
<feature type="region of interest" description="Disordered" evidence="1">
    <location>
        <begin position="26"/>
        <end position="47"/>
    </location>
</feature>
<dbReference type="Proteomes" id="UP001190700">
    <property type="component" value="Unassembled WGS sequence"/>
</dbReference>